<comment type="similarity">
    <text evidence="3 15">Belongs to the AIR synthase family.</text>
</comment>
<keyword evidence="9 15" id="KW-0658">Purine biosynthesis</keyword>
<dbReference type="GO" id="GO:0046084">
    <property type="term" value="P:adenine biosynthetic process"/>
    <property type="evidence" value="ECO:0007669"/>
    <property type="project" value="TreeGrafter"/>
</dbReference>
<dbReference type="HAMAP" id="MF_00741">
    <property type="entry name" value="AIRS"/>
    <property type="match status" value="1"/>
</dbReference>
<evidence type="ECO:0000259" key="17">
    <source>
        <dbReference type="Pfam" id="PF02769"/>
    </source>
</evidence>
<evidence type="ECO:0000259" key="16">
    <source>
        <dbReference type="Pfam" id="PF00586"/>
    </source>
</evidence>
<dbReference type="Gene3D" id="3.30.1330.10">
    <property type="entry name" value="PurM-like, N-terminal domain"/>
    <property type="match status" value="1"/>
</dbReference>
<keyword evidence="8 15" id="KW-0547">Nucleotide-binding</keyword>
<evidence type="ECO:0000256" key="8">
    <source>
        <dbReference type="ARBA" id="ARBA00022741"/>
    </source>
</evidence>
<comment type="caution">
    <text evidence="18">The sequence shown here is derived from an EMBL/GenBank/DDBJ whole genome shotgun (WGS) entry which is preliminary data.</text>
</comment>
<evidence type="ECO:0000256" key="6">
    <source>
        <dbReference type="ARBA" id="ARBA00022490"/>
    </source>
</evidence>
<feature type="domain" description="PurM-like N-terminal" evidence="16">
    <location>
        <begin position="66"/>
        <end position="171"/>
    </location>
</feature>
<dbReference type="UniPathway" id="UPA00074">
    <property type="reaction ID" value="UER00129"/>
</dbReference>
<sequence length="359" mass="38496">MPRHRQERFIMPQAYENAGVSVEAGYEVVNRIKSHVARTDRPGTIGGIGGFGGLFDLASLGYREPVLVSGTDGVGTKLMVAKMAGVHNTIGQDCVAMCVNDILAQGAEPLFFLDYIACGKNDPALLEQVVAGVADGCVQAGAAIVGGETAEMPDMYDPDEYDLAGFTVGVVEKSRIIDGSAIAEGDVLIGLPSSGLHSNGFSLVRKILFKDHDYTVDTKLPELGGETLGEELLKPTRIYAKALKPLFSKDLLHGVAHITGGAFVEKVPRIIPEGLAASFDVDAWQVPPIFRVLQQLGNIDDTEIYNIFNMGIGMVLVVDPSKVDETKATLEAENEPYYMVGRIVKDNGERVELHHGGVL</sequence>
<evidence type="ECO:0000313" key="19">
    <source>
        <dbReference type="Proteomes" id="UP000235050"/>
    </source>
</evidence>
<keyword evidence="7 15" id="KW-0436">Ligase</keyword>
<organism evidence="18 19">
    <name type="scientific">Bifidobacterium margollesii</name>
    <dbReference type="NCBI Taxonomy" id="2020964"/>
    <lineage>
        <taxon>Bacteria</taxon>
        <taxon>Bacillati</taxon>
        <taxon>Actinomycetota</taxon>
        <taxon>Actinomycetes</taxon>
        <taxon>Bifidobacteriales</taxon>
        <taxon>Bifidobacteriaceae</taxon>
        <taxon>Bifidobacterium</taxon>
    </lineage>
</organism>
<dbReference type="GO" id="GO:0004641">
    <property type="term" value="F:phosphoribosylformylglycinamidine cyclo-ligase activity"/>
    <property type="evidence" value="ECO:0007669"/>
    <property type="project" value="UniProtKB-UniRule"/>
</dbReference>
<accession>A0A2N5J7D6</accession>
<dbReference type="GO" id="GO:0005829">
    <property type="term" value="C:cytosol"/>
    <property type="evidence" value="ECO:0007669"/>
    <property type="project" value="TreeGrafter"/>
</dbReference>
<evidence type="ECO:0000256" key="4">
    <source>
        <dbReference type="ARBA" id="ARBA00013047"/>
    </source>
</evidence>
<keyword evidence="19" id="KW-1185">Reference proteome</keyword>
<dbReference type="PANTHER" id="PTHR10520">
    <property type="entry name" value="TRIFUNCTIONAL PURINE BIOSYNTHETIC PROTEIN ADENOSINE-3-RELATED"/>
    <property type="match status" value="1"/>
</dbReference>
<dbReference type="EMBL" id="NMWU01000044">
    <property type="protein sequence ID" value="PLS30125.1"/>
    <property type="molecule type" value="Genomic_DNA"/>
</dbReference>
<feature type="domain" description="PurM-like C-terminal" evidence="17">
    <location>
        <begin position="184"/>
        <end position="353"/>
    </location>
</feature>
<dbReference type="GO" id="GO:0006189">
    <property type="term" value="P:'de novo' IMP biosynthetic process"/>
    <property type="evidence" value="ECO:0007669"/>
    <property type="project" value="UniProtKB-UniRule"/>
</dbReference>
<dbReference type="Pfam" id="PF02769">
    <property type="entry name" value="AIRS_C"/>
    <property type="match status" value="1"/>
</dbReference>
<dbReference type="InterPro" id="IPR004733">
    <property type="entry name" value="PurM_cligase"/>
</dbReference>
<protein>
    <recommendedName>
        <fullName evidence="5 15">Phosphoribosylformylglycinamidine cyclo-ligase</fullName>
        <ecNumber evidence="4 15">6.3.3.1</ecNumber>
    </recommendedName>
    <alternativeName>
        <fullName evidence="12 15">AIR synthase</fullName>
    </alternativeName>
    <alternativeName>
        <fullName evidence="13 15">AIRS</fullName>
    </alternativeName>
    <alternativeName>
        <fullName evidence="11 15">Phosphoribosyl-aminoimidazole synthetase</fullName>
    </alternativeName>
</protein>
<dbReference type="CDD" id="cd02196">
    <property type="entry name" value="PurM"/>
    <property type="match status" value="1"/>
</dbReference>
<evidence type="ECO:0000256" key="5">
    <source>
        <dbReference type="ARBA" id="ARBA00020367"/>
    </source>
</evidence>
<dbReference type="NCBIfam" id="TIGR00878">
    <property type="entry name" value="purM"/>
    <property type="match status" value="1"/>
</dbReference>
<dbReference type="SUPFAM" id="SSF56042">
    <property type="entry name" value="PurM C-terminal domain-like"/>
    <property type="match status" value="1"/>
</dbReference>
<dbReference type="FunFam" id="3.90.650.10:FF:000011">
    <property type="entry name" value="Phosphoribosylformylglycinamidine cyclo-ligase"/>
    <property type="match status" value="1"/>
</dbReference>
<keyword evidence="6 15" id="KW-0963">Cytoplasm</keyword>
<dbReference type="FunFam" id="3.30.1330.10:FF:000001">
    <property type="entry name" value="Phosphoribosylformylglycinamidine cyclo-ligase"/>
    <property type="match status" value="1"/>
</dbReference>
<dbReference type="InterPro" id="IPR036921">
    <property type="entry name" value="PurM-like_N_sf"/>
</dbReference>
<evidence type="ECO:0000256" key="10">
    <source>
        <dbReference type="ARBA" id="ARBA00022840"/>
    </source>
</evidence>
<keyword evidence="10 15" id="KW-0067">ATP-binding</keyword>
<dbReference type="Gene3D" id="3.90.650.10">
    <property type="entry name" value="PurM-like C-terminal domain"/>
    <property type="match status" value="1"/>
</dbReference>
<name>A0A2N5J7D6_9BIFI</name>
<dbReference type="Pfam" id="PF00586">
    <property type="entry name" value="AIRS"/>
    <property type="match status" value="1"/>
</dbReference>
<evidence type="ECO:0000256" key="12">
    <source>
        <dbReference type="ARBA" id="ARBA00032931"/>
    </source>
</evidence>
<evidence type="ECO:0000256" key="14">
    <source>
        <dbReference type="ARBA" id="ARBA00049057"/>
    </source>
</evidence>
<reference evidence="18 19" key="1">
    <citation type="submission" date="2017-07" db="EMBL/GenBank/DDBJ databases">
        <title>Bifidobacterium novel species.</title>
        <authorList>
            <person name="Lugli G.A."/>
            <person name="Milani C."/>
            <person name="Duranti S."/>
            <person name="Mangifesta M."/>
        </authorList>
    </citation>
    <scope>NUCLEOTIDE SEQUENCE [LARGE SCALE GENOMIC DNA]</scope>
    <source>
        <strain evidence="19">Uis1B</strain>
    </source>
</reference>
<evidence type="ECO:0000256" key="11">
    <source>
        <dbReference type="ARBA" id="ARBA00031908"/>
    </source>
</evidence>
<evidence type="ECO:0000313" key="18">
    <source>
        <dbReference type="EMBL" id="PLS30125.1"/>
    </source>
</evidence>
<dbReference type="InterPro" id="IPR016188">
    <property type="entry name" value="PurM-like_N"/>
</dbReference>
<evidence type="ECO:0000256" key="13">
    <source>
        <dbReference type="ARBA" id="ARBA00033093"/>
    </source>
</evidence>
<proteinExistence type="inferred from homology"/>
<dbReference type="InterPro" id="IPR010918">
    <property type="entry name" value="PurM-like_C_dom"/>
</dbReference>
<dbReference type="InterPro" id="IPR036676">
    <property type="entry name" value="PurM-like_C_sf"/>
</dbReference>
<evidence type="ECO:0000256" key="2">
    <source>
        <dbReference type="ARBA" id="ARBA00004686"/>
    </source>
</evidence>
<evidence type="ECO:0000256" key="1">
    <source>
        <dbReference type="ARBA" id="ARBA00004496"/>
    </source>
</evidence>
<evidence type="ECO:0000256" key="7">
    <source>
        <dbReference type="ARBA" id="ARBA00022598"/>
    </source>
</evidence>
<gene>
    <name evidence="15" type="primary">purM</name>
    <name evidence="18" type="ORF">Uis1B_2052</name>
</gene>
<comment type="subcellular location">
    <subcellularLocation>
        <location evidence="1 15">Cytoplasm</location>
    </subcellularLocation>
</comment>
<dbReference type="PANTHER" id="PTHR10520:SF12">
    <property type="entry name" value="TRIFUNCTIONAL PURINE BIOSYNTHETIC PROTEIN ADENOSINE-3"/>
    <property type="match status" value="1"/>
</dbReference>
<comment type="catalytic activity">
    <reaction evidence="14 15">
        <text>2-formamido-N(1)-(5-O-phospho-beta-D-ribosyl)acetamidine + ATP = 5-amino-1-(5-phospho-beta-D-ribosyl)imidazole + ADP + phosphate + H(+)</text>
        <dbReference type="Rhea" id="RHEA:23032"/>
        <dbReference type="ChEBI" id="CHEBI:15378"/>
        <dbReference type="ChEBI" id="CHEBI:30616"/>
        <dbReference type="ChEBI" id="CHEBI:43474"/>
        <dbReference type="ChEBI" id="CHEBI:137981"/>
        <dbReference type="ChEBI" id="CHEBI:147287"/>
        <dbReference type="ChEBI" id="CHEBI:456216"/>
        <dbReference type="EC" id="6.3.3.1"/>
    </reaction>
</comment>
<evidence type="ECO:0000256" key="15">
    <source>
        <dbReference type="HAMAP-Rule" id="MF_00741"/>
    </source>
</evidence>
<dbReference type="GO" id="GO:0004637">
    <property type="term" value="F:phosphoribosylamine-glycine ligase activity"/>
    <property type="evidence" value="ECO:0007669"/>
    <property type="project" value="TreeGrafter"/>
</dbReference>
<dbReference type="SUPFAM" id="SSF55326">
    <property type="entry name" value="PurM N-terminal domain-like"/>
    <property type="match status" value="1"/>
</dbReference>
<dbReference type="EC" id="6.3.3.1" evidence="4 15"/>
<dbReference type="GO" id="GO:0005524">
    <property type="term" value="F:ATP binding"/>
    <property type="evidence" value="ECO:0007669"/>
    <property type="project" value="UniProtKB-KW"/>
</dbReference>
<evidence type="ECO:0000256" key="3">
    <source>
        <dbReference type="ARBA" id="ARBA00010280"/>
    </source>
</evidence>
<dbReference type="AlphaFoldDB" id="A0A2N5J7D6"/>
<comment type="pathway">
    <text evidence="2 15">Purine metabolism; IMP biosynthesis via de novo pathway; 5-amino-1-(5-phospho-D-ribosyl)imidazole from N(2)-formyl-N(1)-(5-phospho-D-ribosyl)glycinamide: step 2/2.</text>
</comment>
<dbReference type="Proteomes" id="UP000235050">
    <property type="component" value="Unassembled WGS sequence"/>
</dbReference>
<evidence type="ECO:0000256" key="9">
    <source>
        <dbReference type="ARBA" id="ARBA00022755"/>
    </source>
</evidence>